<reference evidence="8 9" key="1">
    <citation type="submission" date="2018-11" db="EMBL/GenBank/DDBJ databases">
        <title>Mesobaculum littorinae gen. nov., sp. nov., isolated from Littorina scabra that represents a novel genus of the order Rhodobacteraceae.</title>
        <authorList>
            <person name="Li F."/>
        </authorList>
    </citation>
    <scope>NUCLEOTIDE SEQUENCE [LARGE SCALE GENOMIC DNA]</scope>
    <source>
        <strain evidence="8 9">M0103</strain>
    </source>
</reference>
<dbReference type="SUPFAM" id="SSF48173">
    <property type="entry name" value="Cryptochrome/photolyase FAD-binding domain"/>
    <property type="match status" value="1"/>
</dbReference>
<dbReference type="Pfam" id="PF03441">
    <property type="entry name" value="FAD_binding_7"/>
    <property type="match status" value="1"/>
</dbReference>
<comment type="cofactor">
    <cofactor evidence="1">
        <name>(6R)-5,10-methylene-5,6,7,8-tetrahydrofolate</name>
        <dbReference type="ChEBI" id="CHEBI:15636"/>
    </cofactor>
</comment>
<gene>
    <name evidence="8" type="ORF">EKE94_07015</name>
</gene>
<evidence type="ECO:0000313" key="9">
    <source>
        <dbReference type="Proteomes" id="UP000285908"/>
    </source>
</evidence>
<evidence type="ECO:0000256" key="2">
    <source>
        <dbReference type="ARBA" id="ARBA00022630"/>
    </source>
</evidence>
<feature type="site" description="Electron transfer via tryptophanyl radical" evidence="5">
    <location>
        <position position="383"/>
    </location>
</feature>
<dbReference type="InterPro" id="IPR014729">
    <property type="entry name" value="Rossmann-like_a/b/a_fold"/>
</dbReference>
<dbReference type="Gene3D" id="3.40.50.620">
    <property type="entry name" value="HUPs"/>
    <property type="match status" value="1"/>
</dbReference>
<feature type="binding site" evidence="4">
    <location>
        <position position="224"/>
    </location>
    <ligand>
        <name>FAD</name>
        <dbReference type="ChEBI" id="CHEBI:57692"/>
    </ligand>
</feature>
<dbReference type="PROSITE" id="PS51645">
    <property type="entry name" value="PHR_CRY_ALPHA_BETA"/>
    <property type="match status" value="1"/>
</dbReference>
<dbReference type="InterPro" id="IPR036134">
    <property type="entry name" value="Crypto/Photolyase_FAD-like_sf"/>
</dbReference>
<dbReference type="Gene3D" id="1.10.579.10">
    <property type="entry name" value="DNA Cyclobutane Dipyrimidine Photolyase, subunit A, domain 3"/>
    <property type="match status" value="1"/>
</dbReference>
<keyword evidence="3 4" id="KW-0274">FAD</keyword>
<dbReference type="InterPro" id="IPR006050">
    <property type="entry name" value="DNA_photolyase_N"/>
</dbReference>
<dbReference type="PANTHER" id="PTHR11455:SF9">
    <property type="entry name" value="CRYPTOCHROME CIRCADIAN CLOCK 5 ISOFORM X1"/>
    <property type="match status" value="1"/>
</dbReference>
<evidence type="ECO:0000256" key="4">
    <source>
        <dbReference type="PIRSR" id="PIRSR602081-1"/>
    </source>
</evidence>
<protein>
    <submittedName>
        <fullName evidence="8">Deoxyribodipyrimidine photo-lyase</fullName>
    </submittedName>
</protein>
<dbReference type="InterPro" id="IPR005101">
    <property type="entry name" value="Cryptochr/Photolyase_FAD-bd"/>
</dbReference>
<keyword evidence="6" id="KW-0157">Chromophore</keyword>
<evidence type="ECO:0000259" key="7">
    <source>
        <dbReference type="PROSITE" id="PS51645"/>
    </source>
</evidence>
<comment type="caution">
    <text evidence="8">The sequence shown here is derived from an EMBL/GenBank/DDBJ whole genome shotgun (WGS) entry which is preliminary data.</text>
</comment>
<dbReference type="GO" id="GO:0003904">
    <property type="term" value="F:deoxyribodipyrimidine photo-lyase activity"/>
    <property type="evidence" value="ECO:0007669"/>
    <property type="project" value="TreeGrafter"/>
</dbReference>
<evidence type="ECO:0000256" key="6">
    <source>
        <dbReference type="RuleBase" id="RU004182"/>
    </source>
</evidence>
<feature type="site" description="Electron transfer via tryptophanyl radical" evidence="5">
    <location>
        <position position="360"/>
    </location>
</feature>
<keyword evidence="2 4" id="KW-0285">Flavoprotein</keyword>
<dbReference type="GO" id="GO:0009416">
    <property type="term" value="P:response to light stimulus"/>
    <property type="evidence" value="ECO:0007669"/>
    <property type="project" value="TreeGrafter"/>
</dbReference>
<dbReference type="Gene3D" id="1.25.40.80">
    <property type="match status" value="1"/>
</dbReference>
<sequence>MSDTRPILYWLRRDLRLSDHPGLSAAAETGRPVIPVFLADEIVEGYGACPKWRLGLAVESFAGRLEGIGTRLILRRGPALATLRALVEETGAGAVWWSRVYEPDGTERDRKVKAALEDDSLDVQSFPGHVLFEPWTVATGTGGYYKVFTPFWRKVRDRGVAPPLGAVGTLAAPQDWPRSDRLEDWDLGAAMDRGAAVVAPHLTVGEEAAQGRLGAFAAHRIEDYPAARDRPGVDGTSGLSENLTYGEISIRACWHTGMRAQEEGKAGAPTFLKELVWRDFAYHLAFHTPRLLRSNWREEWEAFPWNEDEHRSDVIAWKRGRTGIPFVDAAMRELYATGRMHNRGRMVVASYLTKHLMCHWRIGQRWFEDCLADWDPANNALGWQWSAGSGPDASPFFRVFNPVTQLDRFDPDHTYPTMWIAEGQEDPPDTALSYFEAIPRNWSISPDDAYPEPIIAPKDGRARALAAYENRDF</sequence>
<dbReference type="Proteomes" id="UP000285908">
    <property type="component" value="Unassembled WGS sequence"/>
</dbReference>
<dbReference type="PANTHER" id="PTHR11455">
    <property type="entry name" value="CRYPTOCHROME"/>
    <property type="match status" value="1"/>
</dbReference>
<dbReference type="Pfam" id="PF00875">
    <property type="entry name" value="DNA_photolyase"/>
    <property type="match status" value="1"/>
</dbReference>
<dbReference type="AlphaFoldDB" id="A0A438AJ59"/>
<dbReference type="OrthoDB" id="9772484at2"/>
<feature type="binding site" evidence="4">
    <location>
        <position position="271"/>
    </location>
    <ligand>
        <name>FAD</name>
        <dbReference type="ChEBI" id="CHEBI:57692"/>
    </ligand>
</feature>
<dbReference type="GO" id="GO:0003677">
    <property type="term" value="F:DNA binding"/>
    <property type="evidence" value="ECO:0007669"/>
    <property type="project" value="TreeGrafter"/>
</dbReference>
<organism evidence="8 9">
    <name type="scientific">Mesobaculum littorinae</name>
    <dbReference type="NCBI Taxonomy" id="2486419"/>
    <lineage>
        <taxon>Bacteria</taxon>
        <taxon>Pseudomonadati</taxon>
        <taxon>Pseudomonadota</taxon>
        <taxon>Alphaproteobacteria</taxon>
        <taxon>Rhodobacterales</taxon>
        <taxon>Roseobacteraceae</taxon>
        <taxon>Mesobaculum</taxon>
    </lineage>
</organism>
<dbReference type="RefSeq" id="WP_127905886.1">
    <property type="nucleotide sequence ID" value="NZ_RQXX01000002.1"/>
</dbReference>
<comment type="similarity">
    <text evidence="6">Belongs to the DNA photolyase family.</text>
</comment>
<feature type="domain" description="Photolyase/cryptochrome alpha/beta" evidence="7">
    <location>
        <begin position="5"/>
        <end position="131"/>
    </location>
</feature>
<comment type="cofactor">
    <cofactor evidence="4">
        <name>FAD</name>
        <dbReference type="ChEBI" id="CHEBI:57692"/>
    </cofactor>
    <text evidence="4">Binds 1 FAD per subunit.</text>
</comment>
<evidence type="ECO:0000256" key="1">
    <source>
        <dbReference type="ARBA" id="ARBA00001932"/>
    </source>
</evidence>
<dbReference type="EMBL" id="RQXX01000002">
    <property type="protein sequence ID" value="RVV98655.1"/>
    <property type="molecule type" value="Genomic_DNA"/>
</dbReference>
<dbReference type="GO" id="GO:0071949">
    <property type="term" value="F:FAD binding"/>
    <property type="evidence" value="ECO:0007669"/>
    <property type="project" value="TreeGrafter"/>
</dbReference>
<keyword evidence="8" id="KW-0456">Lyase</keyword>
<dbReference type="SUPFAM" id="SSF52425">
    <property type="entry name" value="Cryptochrome/photolyase, N-terminal domain"/>
    <property type="match status" value="1"/>
</dbReference>
<name>A0A438AJ59_9RHOB</name>
<accession>A0A438AJ59</accession>
<proteinExistence type="inferred from homology"/>
<dbReference type="InterPro" id="IPR002081">
    <property type="entry name" value="Cryptochrome/DNA_photolyase_1"/>
</dbReference>
<evidence type="ECO:0000313" key="8">
    <source>
        <dbReference type="EMBL" id="RVV98655.1"/>
    </source>
</evidence>
<evidence type="ECO:0000256" key="5">
    <source>
        <dbReference type="PIRSR" id="PIRSR602081-2"/>
    </source>
</evidence>
<feature type="binding site" evidence="4">
    <location>
        <begin position="236"/>
        <end position="240"/>
    </location>
    <ligand>
        <name>FAD</name>
        <dbReference type="ChEBI" id="CHEBI:57692"/>
    </ligand>
</feature>
<dbReference type="InterPro" id="IPR036155">
    <property type="entry name" value="Crypto/Photolyase_N_sf"/>
</dbReference>
<dbReference type="PRINTS" id="PR00147">
    <property type="entry name" value="DNAPHOTLYASE"/>
</dbReference>
<feature type="site" description="Electron transfer via tryptophanyl radical" evidence="5">
    <location>
        <position position="305"/>
    </location>
</feature>
<evidence type="ECO:0000256" key="3">
    <source>
        <dbReference type="ARBA" id="ARBA00022827"/>
    </source>
</evidence>
<feature type="binding site" evidence="4">
    <location>
        <begin position="373"/>
        <end position="375"/>
    </location>
    <ligand>
        <name>FAD</name>
        <dbReference type="ChEBI" id="CHEBI:57692"/>
    </ligand>
</feature>
<keyword evidence="9" id="KW-1185">Reference proteome</keyword>